<comment type="caution">
    <text evidence="1">The sequence shown here is derived from an EMBL/GenBank/DDBJ whole genome shotgun (WGS) entry which is preliminary data.</text>
</comment>
<protein>
    <recommendedName>
        <fullName evidence="3">DUF957 domain-containing protein</fullName>
    </recommendedName>
</protein>
<sequence>MSLPPDKTHLTALDILIELLCWLEDNVQMQAEPAIVAHLPNGYLLTQADCIEAIDTLLHQIRH</sequence>
<name>A0A2T4N0N0_AERVE</name>
<dbReference type="RefSeq" id="WP_107683730.1">
    <property type="nucleotide sequence ID" value="NZ_CP110364.1"/>
</dbReference>
<gene>
    <name evidence="1" type="ORF">DAA48_14340</name>
</gene>
<evidence type="ECO:0000313" key="2">
    <source>
        <dbReference type="Proteomes" id="UP000241986"/>
    </source>
</evidence>
<reference evidence="1 2" key="1">
    <citation type="submission" date="2018-03" db="EMBL/GenBank/DDBJ databases">
        <title>Aeromonas veronii whole genome sequencing and analysis.</title>
        <authorList>
            <person name="Xie H."/>
            <person name="Liu T."/>
            <person name="Wang K."/>
        </authorList>
    </citation>
    <scope>NUCLEOTIDE SEQUENCE [LARGE SCALE GENOMIC DNA]</scope>
    <source>
        <strain evidence="1 2">XH.VA.1</strain>
    </source>
</reference>
<dbReference type="AlphaFoldDB" id="A0A2T4N0N0"/>
<evidence type="ECO:0000313" key="1">
    <source>
        <dbReference type="EMBL" id="PTH80388.1"/>
    </source>
</evidence>
<proteinExistence type="predicted"/>
<dbReference type="Proteomes" id="UP000241986">
    <property type="component" value="Unassembled WGS sequence"/>
</dbReference>
<organism evidence="1 2">
    <name type="scientific">Aeromonas veronii</name>
    <dbReference type="NCBI Taxonomy" id="654"/>
    <lineage>
        <taxon>Bacteria</taxon>
        <taxon>Pseudomonadati</taxon>
        <taxon>Pseudomonadota</taxon>
        <taxon>Gammaproteobacteria</taxon>
        <taxon>Aeromonadales</taxon>
        <taxon>Aeromonadaceae</taxon>
        <taxon>Aeromonas</taxon>
    </lineage>
</organism>
<dbReference type="EMBL" id="PZKL01000035">
    <property type="protein sequence ID" value="PTH80388.1"/>
    <property type="molecule type" value="Genomic_DNA"/>
</dbReference>
<evidence type="ECO:0008006" key="3">
    <source>
        <dbReference type="Google" id="ProtNLM"/>
    </source>
</evidence>
<accession>A0A2T4N0N0</accession>